<sequence>MLLEAGAPHRRIGSRAIFVQRDVLEILERIGCGRALTDGALSIQRGHTYFQERLLYTTGFSRDENDVFPPFVSVPQTRTEEVLLAQLQRHGGVDIRWGHEVQPGLIEDEEGVTLTVSGPSGVETLRAAYVVGCDGPGSVIRKSMGVGYEGQSHGDKFLIVDLELHGELMSLERHFHFDPSFNPGRQVLLIPQPGGVWRIDFQVPFETELASERASGKLDERIQKVLGDRRYELRWVSLYQFHQLVARNFQRGRVFIAGDAAHLMSPFGARGMNSGIADAENLAWKLWRVLSGQASAALLGTYEHERRAAALENIRITTRTMRFMVPPTPEERVERDQILRRSVESPEARALVDSGKLYTPFTYEDSPIVLRAGASAAVTSRLGAIAPDAPCRVHGNDSVTRLRDLVGNGFVGLYLARDAEEARFWVRTVRQEAAGTAIFFAVVVDTNIEARDLEGCAVIDTAGRIREAYGPRGTLSILRPDGHIAAVRSEARPENLRALVDFASGADLGTPTRTKEGI</sequence>
<keyword evidence="3" id="KW-0274">FAD</keyword>
<dbReference type="Proteomes" id="UP000035579">
    <property type="component" value="Chromosome"/>
</dbReference>
<reference evidence="5 7" key="1">
    <citation type="submission" date="2015-05" db="EMBL/GenBank/DDBJ databases">
        <title>Genome assembly of Archangium gephyra DSM 2261.</title>
        <authorList>
            <person name="Sharma G."/>
            <person name="Subramanian S."/>
        </authorList>
    </citation>
    <scope>NUCLEOTIDE SEQUENCE [LARGE SCALE GENOMIC DNA]</scope>
    <source>
        <strain evidence="5 7">DSM 2261</strain>
    </source>
</reference>
<dbReference type="EMBL" id="CP011509">
    <property type="protein sequence ID" value="AKJ05645.1"/>
    <property type="molecule type" value="Genomic_DNA"/>
</dbReference>
<dbReference type="InterPro" id="IPR002938">
    <property type="entry name" value="FAD-bd"/>
</dbReference>
<dbReference type="Proteomes" id="UP000256345">
    <property type="component" value="Unassembled WGS sequence"/>
</dbReference>
<dbReference type="NCBIfam" id="NF006002">
    <property type="entry name" value="PRK08132.1"/>
    <property type="match status" value="1"/>
</dbReference>
<dbReference type="PANTHER" id="PTHR43004">
    <property type="entry name" value="TRK SYSTEM POTASSIUM UPTAKE PROTEIN"/>
    <property type="match status" value="1"/>
</dbReference>
<dbReference type="GO" id="GO:0016709">
    <property type="term" value="F:oxidoreductase activity, acting on paired donors, with incorporation or reduction of molecular oxygen, NAD(P)H as one donor, and incorporation of one atom of oxygen"/>
    <property type="evidence" value="ECO:0007669"/>
    <property type="project" value="UniProtKB-ARBA"/>
</dbReference>
<accession>A0AAC8QEE4</accession>
<dbReference type="Gene3D" id="3.50.50.60">
    <property type="entry name" value="FAD/NAD(P)-binding domain"/>
    <property type="match status" value="1"/>
</dbReference>
<dbReference type="KEGG" id="age:AA314_07271"/>
<dbReference type="Pfam" id="PF01494">
    <property type="entry name" value="FAD_binding_3"/>
    <property type="match status" value="1"/>
</dbReference>
<dbReference type="GO" id="GO:0071949">
    <property type="term" value="F:FAD binding"/>
    <property type="evidence" value="ECO:0007669"/>
    <property type="project" value="InterPro"/>
</dbReference>
<dbReference type="InterPro" id="IPR036188">
    <property type="entry name" value="FAD/NAD-bd_sf"/>
</dbReference>
<proteinExistence type="predicted"/>
<dbReference type="PANTHER" id="PTHR43004:SF19">
    <property type="entry name" value="BINDING MONOOXYGENASE, PUTATIVE (JCVI)-RELATED"/>
    <property type="match status" value="1"/>
</dbReference>
<dbReference type="Gene3D" id="3.40.30.120">
    <property type="match status" value="1"/>
</dbReference>
<keyword evidence="8" id="KW-1185">Reference proteome</keyword>
<evidence type="ECO:0000259" key="4">
    <source>
        <dbReference type="Pfam" id="PF01494"/>
    </source>
</evidence>
<reference evidence="6 8" key="2">
    <citation type="submission" date="2018-08" db="EMBL/GenBank/DDBJ databases">
        <title>Genomic Encyclopedia of Archaeal and Bacterial Type Strains, Phase II (KMG-II): from individual species to whole genera.</title>
        <authorList>
            <person name="Goeker M."/>
        </authorList>
    </citation>
    <scope>NUCLEOTIDE SEQUENCE [LARGE SCALE GENOMIC DNA]</scope>
    <source>
        <strain evidence="6 8">DSM 2261</strain>
    </source>
</reference>
<evidence type="ECO:0000256" key="1">
    <source>
        <dbReference type="ARBA" id="ARBA00001974"/>
    </source>
</evidence>
<name>A0AAC8QEE4_9BACT</name>
<evidence type="ECO:0000313" key="5">
    <source>
        <dbReference type="EMBL" id="AKJ05645.1"/>
    </source>
</evidence>
<dbReference type="PRINTS" id="PR00420">
    <property type="entry name" value="RNGMNOXGNASE"/>
</dbReference>
<evidence type="ECO:0000256" key="2">
    <source>
        <dbReference type="ARBA" id="ARBA00022630"/>
    </source>
</evidence>
<protein>
    <submittedName>
        <fullName evidence="6">3-(3-hydroxy-phenyl)propionate hydroxylase</fullName>
    </submittedName>
    <submittedName>
        <fullName evidence="5">Salicylate hydroxylase</fullName>
    </submittedName>
</protein>
<evidence type="ECO:0000313" key="6">
    <source>
        <dbReference type="EMBL" id="REG36326.1"/>
    </source>
</evidence>
<evidence type="ECO:0000313" key="8">
    <source>
        <dbReference type="Proteomes" id="UP000256345"/>
    </source>
</evidence>
<dbReference type="Gene3D" id="3.30.70.2450">
    <property type="match status" value="1"/>
</dbReference>
<dbReference type="EMBL" id="QUMU01000002">
    <property type="protein sequence ID" value="REG36326.1"/>
    <property type="molecule type" value="Genomic_DNA"/>
</dbReference>
<evidence type="ECO:0000313" key="7">
    <source>
        <dbReference type="Proteomes" id="UP000035579"/>
    </source>
</evidence>
<gene>
    <name evidence="5" type="ORF">AA314_07271</name>
    <name evidence="6" type="ORF">ATI61_102703</name>
</gene>
<dbReference type="InterPro" id="IPR050641">
    <property type="entry name" value="RIFMO-like"/>
</dbReference>
<comment type="cofactor">
    <cofactor evidence="1">
        <name>FAD</name>
        <dbReference type="ChEBI" id="CHEBI:57692"/>
    </cofactor>
</comment>
<dbReference type="SUPFAM" id="SSF51905">
    <property type="entry name" value="FAD/NAD(P)-binding domain"/>
    <property type="match status" value="1"/>
</dbReference>
<feature type="domain" description="FAD-binding" evidence="4">
    <location>
        <begin position="13"/>
        <end position="313"/>
    </location>
</feature>
<organism evidence="5 7">
    <name type="scientific">Archangium gephyra</name>
    <dbReference type="NCBI Taxonomy" id="48"/>
    <lineage>
        <taxon>Bacteria</taxon>
        <taxon>Pseudomonadati</taxon>
        <taxon>Myxococcota</taxon>
        <taxon>Myxococcia</taxon>
        <taxon>Myxococcales</taxon>
        <taxon>Cystobacterineae</taxon>
        <taxon>Archangiaceae</taxon>
        <taxon>Archangium</taxon>
    </lineage>
</organism>
<dbReference type="AlphaFoldDB" id="A0AAC8QEE4"/>
<keyword evidence="2" id="KW-0285">Flavoprotein</keyword>
<evidence type="ECO:0000256" key="3">
    <source>
        <dbReference type="ARBA" id="ARBA00022827"/>
    </source>
</evidence>